<dbReference type="Pfam" id="PF25601">
    <property type="entry name" value="AAA_lid_14"/>
    <property type="match status" value="1"/>
</dbReference>
<dbReference type="Pfam" id="PF02954">
    <property type="entry name" value="HTH_8"/>
    <property type="match status" value="1"/>
</dbReference>
<dbReference type="PROSITE" id="PS50112">
    <property type="entry name" value="PAS"/>
    <property type="match status" value="1"/>
</dbReference>
<gene>
    <name evidence="7" type="ORF">LJD61_05965</name>
</gene>
<evidence type="ECO:0000259" key="5">
    <source>
        <dbReference type="PROSITE" id="PS50045"/>
    </source>
</evidence>
<dbReference type="RefSeq" id="WP_255226609.1">
    <property type="nucleotide sequence ID" value="NZ_JAJEKE010000003.1"/>
</dbReference>
<dbReference type="SUPFAM" id="SSF46689">
    <property type="entry name" value="Homeodomain-like"/>
    <property type="match status" value="1"/>
</dbReference>
<dbReference type="InterPro" id="IPR025662">
    <property type="entry name" value="Sigma_54_int_dom_ATP-bd_1"/>
</dbReference>
<dbReference type="InterPro" id="IPR003593">
    <property type="entry name" value="AAA+_ATPase"/>
</dbReference>
<dbReference type="Pfam" id="PF00158">
    <property type="entry name" value="Sigma54_activat"/>
    <property type="match status" value="1"/>
</dbReference>
<dbReference type="PANTHER" id="PTHR32071">
    <property type="entry name" value="TRANSCRIPTIONAL REGULATORY PROTEIN"/>
    <property type="match status" value="1"/>
</dbReference>
<keyword evidence="8" id="KW-1185">Reference proteome</keyword>
<accession>A0ABT1NCV4</accession>
<evidence type="ECO:0000256" key="3">
    <source>
        <dbReference type="ARBA" id="ARBA00023015"/>
    </source>
</evidence>
<dbReference type="InterPro" id="IPR013656">
    <property type="entry name" value="PAS_4"/>
</dbReference>
<dbReference type="PRINTS" id="PR01590">
    <property type="entry name" value="HTHFIS"/>
</dbReference>
<dbReference type="InterPro" id="IPR027417">
    <property type="entry name" value="P-loop_NTPase"/>
</dbReference>
<organism evidence="7 8">
    <name type="scientific">Lutispora saccharofermentans</name>
    <dbReference type="NCBI Taxonomy" id="3024236"/>
    <lineage>
        <taxon>Bacteria</taxon>
        <taxon>Bacillati</taxon>
        <taxon>Bacillota</taxon>
        <taxon>Clostridia</taxon>
        <taxon>Lutisporales</taxon>
        <taxon>Lutisporaceae</taxon>
        <taxon>Lutispora</taxon>
    </lineage>
</organism>
<dbReference type="InterPro" id="IPR058031">
    <property type="entry name" value="AAA_lid_NorR"/>
</dbReference>
<keyword evidence="4" id="KW-0804">Transcription</keyword>
<dbReference type="Gene3D" id="1.10.10.60">
    <property type="entry name" value="Homeodomain-like"/>
    <property type="match status" value="1"/>
</dbReference>
<dbReference type="InterPro" id="IPR000014">
    <property type="entry name" value="PAS"/>
</dbReference>
<dbReference type="InterPro" id="IPR009057">
    <property type="entry name" value="Homeodomain-like_sf"/>
</dbReference>
<evidence type="ECO:0000313" key="7">
    <source>
        <dbReference type="EMBL" id="MCQ1529093.1"/>
    </source>
</evidence>
<dbReference type="EMBL" id="JAJEKE010000003">
    <property type="protein sequence ID" value="MCQ1529093.1"/>
    <property type="molecule type" value="Genomic_DNA"/>
</dbReference>
<dbReference type="PANTHER" id="PTHR32071:SF74">
    <property type="entry name" value="TRANSCRIPTIONAL ACTIVATOR ROCR"/>
    <property type="match status" value="1"/>
</dbReference>
<evidence type="ECO:0000256" key="4">
    <source>
        <dbReference type="ARBA" id="ARBA00023163"/>
    </source>
</evidence>
<evidence type="ECO:0000256" key="2">
    <source>
        <dbReference type="ARBA" id="ARBA00022840"/>
    </source>
</evidence>
<reference evidence="7 8" key="1">
    <citation type="submission" date="2021-10" db="EMBL/GenBank/DDBJ databases">
        <title>Lutispora strain m25 sp. nov., a thermophilic, non-spore-forming bacterium isolated from a lab-scale methanogenic bioreactor digesting anaerobic sludge.</title>
        <authorList>
            <person name="El Houari A."/>
            <person name="Mcdonald J."/>
        </authorList>
    </citation>
    <scope>NUCLEOTIDE SEQUENCE [LARGE SCALE GENOMIC DNA]</scope>
    <source>
        <strain evidence="8">m25</strain>
    </source>
</reference>
<dbReference type="Gene3D" id="1.10.8.60">
    <property type="match status" value="1"/>
</dbReference>
<evidence type="ECO:0000313" key="8">
    <source>
        <dbReference type="Proteomes" id="UP001651880"/>
    </source>
</evidence>
<dbReference type="CDD" id="cd00009">
    <property type="entry name" value="AAA"/>
    <property type="match status" value="1"/>
</dbReference>
<feature type="domain" description="PAS" evidence="6">
    <location>
        <begin position="7"/>
        <end position="58"/>
    </location>
</feature>
<sequence>MMIDSLFKENIEEILDHIDDGIHIVDSSGKIIYYNKFAADLDAINPEEAIGRHILEIYPSLTAETSTIMKVIKNGSPILNHQQSFRNYRGQVITTINTTIPIKSGRKIIGAVEISKDITEVKKLSERVVDLQAELLKEANHTRKKDGSGAVYNFADIIGITDVMLKLKKDALSVSNSPSPVMVYGETGTGKELLVHAIHNASPRRNKPFIAQNCAAIPDTLLESILFGTVKGSFTGAENRPGLFELASGGTLFLDEINSMSTNLQAKLLRVLQDNNVRRVGDTKVTHVDVRIMTAIGTDPREALANRYIRDDLFYRLSVISLRMPPLRERYDDITVLSKFFIEKYNKILGKNIKGLTASAMEFFMSYPWHGNVRELEHAIEGAMNMAEGDEITPKSLPHYLQDIYIKNRSRIKRAEIKPLTETINKVESIMIHKAMQRTGGNITRAAEMLEVPRQTLQYKISKYGIKI</sequence>
<dbReference type="InterPro" id="IPR035965">
    <property type="entry name" value="PAS-like_dom_sf"/>
</dbReference>
<dbReference type="SUPFAM" id="SSF52540">
    <property type="entry name" value="P-loop containing nucleoside triphosphate hydrolases"/>
    <property type="match status" value="1"/>
</dbReference>
<proteinExistence type="predicted"/>
<dbReference type="Gene3D" id="3.40.50.300">
    <property type="entry name" value="P-loop containing nucleotide triphosphate hydrolases"/>
    <property type="match status" value="1"/>
</dbReference>
<dbReference type="SMART" id="SM00382">
    <property type="entry name" value="AAA"/>
    <property type="match status" value="1"/>
</dbReference>
<dbReference type="NCBIfam" id="TIGR00229">
    <property type="entry name" value="sensory_box"/>
    <property type="match status" value="1"/>
</dbReference>
<evidence type="ECO:0000256" key="1">
    <source>
        <dbReference type="ARBA" id="ARBA00022741"/>
    </source>
</evidence>
<comment type="caution">
    <text evidence="7">The sequence shown here is derived from an EMBL/GenBank/DDBJ whole genome shotgun (WGS) entry which is preliminary data.</text>
</comment>
<feature type="domain" description="Sigma-54 factor interaction" evidence="5">
    <location>
        <begin position="157"/>
        <end position="385"/>
    </location>
</feature>
<dbReference type="Proteomes" id="UP001651880">
    <property type="component" value="Unassembled WGS sequence"/>
</dbReference>
<dbReference type="PROSITE" id="PS00676">
    <property type="entry name" value="SIGMA54_INTERACT_2"/>
    <property type="match status" value="1"/>
</dbReference>
<dbReference type="InterPro" id="IPR002078">
    <property type="entry name" value="Sigma_54_int"/>
</dbReference>
<dbReference type="PROSITE" id="PS50045">
    <property type="entry name" value="SIGMA54_INTERACT_4"/>
    <property type="match status" value="1"/>
</dbReference>
<dbReference type="PROSITE" id="PS00675">
    <property type="entry name" value="SIGMA54_INTERACT_1"/>
    <property type="match status" value="1"/>
</dbReference>
<dbReference type="Gene3D" id="3.30.450.20">
    <property type="entry name" value="PAS domain"/>
    <property type="match status" value="1"/>
</dbReference>
<dbReference type="InterPro" id="IPR002197">
    <property type="entry name" value="HTH_Fis"/>
</dbReference>
<keyword evidence="2" id="KW-0067">ATP-binding</keyword>
<keyword evidence="1" id="KW-0547">Nucleotide-binding</keyword>
<evidence type="ECO:0000259" key="6">
    <source>
        <dbReference type="PROSITE" id="PS50112"/>
    </source>
</evidence>
<dbReference type="CDD" id="cd00130">
    <property type="entry name" value="PAS"/>
    <property type="match status" value="1"/>
</dbReference>
<name>A0ABT1NCV4_9FIRM</name>
<dbReference type="Pfam" id="PF08448">
    <property type="entry name" value="PAS_4"/>
    <property type="match status" value="1"/>
</dbReference>
<dbReference type="InterPro" id="IPR025943">
    <property type="entry name" value="Sigma_54_int_dom_ATP-bd_2"/>
</dbReference>
<dbReference type="SUPFAM" id="SSF55785">
    <property type="entry name" value="PYP-like sensor domain (PAS domain)"/>
    <property type="match status" value="1"/>
</dbReference>
<keyword evidence="3" id="KW-0805">Transcription regulation</keyword>
<protein>
    <submittedName>
        <fullName evidence="7">Sigma 54-interacting transcriptional regulator</fullName>
    </submittedName>
</protein>